<feature type="domain" description="DUF7978" evidence="2">
    <location>
        <begin position="3"/>
        <end position="184"/>
    </location>
</feature>
<evidence type="ECO:0000259" key="2">
    <source>
        <dbReference type="Pfam" id="PF25933"/>
    </source>
</evidence>
<name>A0A1H1A1B5_NATTX</name>
<dbReference type="Pfam" id="PF25933">
    <property type="entry name" value="DUF7978"/>
    <property type="match status" value="1"/>
</dbReference>
<protein>
    <recommendedName>
        <fullName evidence="2">DUF7978 domain-containing protein</fullName>
    </recommendedName>
</protein>
<accession>A0A1H1A1B5</accession>
<dbReference type="EMBL" id="FNLC01000001">
    <property type="protein sequence ID" value="SDQ33455.1"/>
    <property type="molecule type" value="Genomic_DNA"/>
</dbReference>
<dbReference type="InterPro" id="IPR058284">
    <property type="entry name" value="DUF7978"/>
</dbReference>
<dbReference type="Proteomes" id="UP000198848">
    <property type="component" value="Unassembled WGS sequence"/>
</dbReference>
<keyword evidence="1" id="KW-1133">Transmembrane helix</keyword>
<feature type="transmembrane region" description="Helical" evidence="1">
    <location>
        <begin position="125"/>
        <end position="150"/>
    </location>
</feature>
<feature type="transmembrane region" description="Helical" evidence="1">
    <location>
        <begin position="12"/>
        <end position="34"/>
    </location>
</feature>
<keyword evidence="1" id="KW-0472">Membrane</keyword>
<evidence type="ECO:0000256" key="1">
    <source>
        <dbReference type="SAM" id="Phobius"/>
    </source>
</evidence>
<proteinExistence type="predicted"/>
<dbReference type="RefSeq" id="WP_090376901.1">
    <property type="nucleotide sequence ID" value="NZ_FNLC01000001.1"/>
</dbReference>
<reference evidence="4" key="1">
    <citation type="submission" date="2016-10" db="EMBL/GenBank/DDBJ databases">
        <authorList>
            <person name="Varghese N."/>
            <person name="Submissions S."/>
        </authorList>
    </citation>
    <scope>NUCLEOTIDE SEQUENCE [LARGE SCALE GENOMIC DNA]</scope>
    <source>
        <strain evidence="4">DSM 24767</strain>
    </source>
</reference>
<keyword evidence="1" id="KW-0812">Transmembrane</keyword>
<evidence type="ECO:0000313" key="4">
    <source>
        <dbReference type="Proteomes" id="UP000198848"/>
    </source>
</evidence>
<gene>
    <name evidence="3" type="ORF">SAMN04489842_0522</name>
</gene>
<feature type="transmembrane region" description="Helical" evidence="1">
    <location>
        <begin position="162"/>
        <end position="185"/>
    </location>
</feature>
<dbReference type="AlphaFoldDB" id="A0A1H1A1B5"/>
<dbReference type="OrthoDB" id="270777at2157"/>
<keyword evidence="4" id="KW-1185">Reference proteome</keyword>
<evidence type="ECO:0000313" key="3">
    <source>
        <dbReference type="EMBL" id="SDQ33455.1"/>
    </source>
</evidence>
<dbReference type="STRING" id="1095778.SAMN04489842_0522"/>
<organism evidence="3 4">
    <name type="scientific">Natronobacterium texcoconense</name>
    <dbReference type="NCBI Taxonomy" id="1095778"/>
    <lineage>
        <taxon>Archaea</taxon>
        <taxon>Methanobacteriati</taxon>
        <taxon>Methanobacteriota</taxon>
        <taxon>Stenosarchaea group</taxon>
        <taxon>Halobacteria</taxon>
        <taxon>Halobacteriales</taxon>
        <taxon>Natrialbaceae</taxon>
        <taxon>Natronobacterium</taxon>
    </lineage>
</organism>
<sequence>MTNAASDRLPYLEGAVAGILAWLVGYTSTFLVVAGDIRESPLHRFVEAFDGGAATYEMVGWVFYNAHQVETLFSDLPLVGSHVTTFIGGENGFTVALYAVPAGLLLAAGIGLASYRRPSTPTDGLLVGLTALPGYLLLTVAGVFLFEVTVGGASGSPDTLPAIGLAGLVYPAVFAGAGGVLGTILDRRLSGKR</sequence>
<feature type="transmembrane region" description="Helical" evidence="1">
    <location>
        <begin position="95"/>
        <end position="113"/>
    </location>
</feature>